<dbReference type="Pfam" id="PF26138">
    <property type="entry name" value="DUF8040"/>
    <property type="match status" value="1"/>
</dbReference>
<dbReference type="PANTHER" id="PTHR22930:SF281">
    <property type="entry name" value="NUCLEASE"/>
    <property type="match status" value="1"/>
</dbReference>
<reference evidence="4 5" key="1">
    <citation type="submission" date="2019-08" db="EMBL/GenBank/DDBJ databases">
        <title>Draft genome sequences of two oriental melons (Cucumis melo L. var makuwa).</title>
        <authorList>
            <person name="Kwon S.-Y."/>
        </authorList>
    </citation>
    <scope>NUCLEOTIDE SEQUENCE [LARGE SCALE GENOMIC DNA]</scope>
    <source>
        <strain evidence="5">cv. Chang Bougi</strain>
        <strain evidence="4">cv. SW 3</strain>
        <tissue evidence="3">Leaf</tissue>
    </source>
</reference>
<evidence type="ECO:0000313" key="3">
    <source>
        <dbReference type="EMBL" id="TYK08907.1"/>
    </source>
</evidence>
<evidence type="ECO:0000259" key="1">
    <source>
        <dbReference type="Pfam" id="PF26138"/>
    </source>
</evidence>
<feature type="domain" description="DUF8040" evidence="1">
    <location>
        <begin position="25"/>
        <end position="79"/>
    </location>
</feature>
<sequence length="143" mass="16592">MDQQTLLGVLTAFTMAQRQMLSTLEALMSDNKIVDVEEMIAMFLHVLAYDVKNRVIQREFIRLEETVSQHFNLVLLAVLRLYDELIKKHVPVTNNYTNQRWKFFENCLGALDETYIKVNVLAVDRLTWEGSAADSRILWDALA</sequence>
<dbReference type="EMBL" id="SSTE01012141">
    <property type="protein sequence ID" value="KAA0049648.1"/>
    <property type="molecule type" value="Genomic_DNA"/>
</dbReference>
<dbReference type="InterPro" id="IPR058353">
    <property type="entry name" value="DUF8040"/>
</dbReference>
<accession>A0A5D3CA81</accession>
<dbReference type="InterPro" id="IPR045249">
    <property type="entry name" value="HARBI1-like"/>
</dbReference>
<organism evidence="3 5">
    <name type="scientific">Cucumis melo var. makuwa</name>
    <name type="common">Oriental melon</name>
    <dbReference type="NCBI Taxonomy" id="1194695"/>
    <lineage>
        <taxon>Eukaryota</taxon>
        <taxon>Viridiplantae</taxon>
        <taxon>Streptophyta</taxon>
        <taxon>Embryophyta</taxon>
        <taxon>Tracheophyta</taxon>
        <taxon>Spermatophyta</taxon>
        <taxon>Magnoliopsida</taxon>
        <taxon>eudicotyledons</taxon>
        <taxon>Gunneridae</taxon>
        <taxon>Pentapetalae</taxon>
        <taxon>rosids</taxon>
        <taxon>fabids</taxon>
        <taxon>Cucurbitales</taxon>
        <taxon>Cucurbitaceae</taxon>
        <taxon>Benincaseae</taxon>
        <taxon>Cucumis</taxon>
    </lineage>
</organism>
<dbReference type="PANTHER" id="PTHR22930">
    <property type="match status" value="1"/>
</dbReference>
<name>A0A5D3CA81_CUCMM</name>
<evidence type="ECO:0000313" key="5">
    <source>
        <dbReference type="Proteomes" id="UP000321947"/>
    </source>
</evidence>
<evidence type="ECO:0000313" key="2">
    <source>
        <dbReference type="EMBL" id="KAA0049648.1"/>
    </source>
</evidence>
<dbReference type="AlphaFoldDB" id="A0A5D3CA81"/>
<evidence type="ECO:0000313" key="4">
    <source>
        <dbReference type="Proteomes" id="UP000321393"/>
    </source>
</evidence>
<dbReference type="Proteomes" id="UP000321947">
    <property type="component" value="Unassembled WGS sequence"/>
</dbReference>
<gene>
    <name evidence="3" type="ORF">E5676_scaffold383G00160</name>
    <name evidence="2" type="ORF">E6C27_scaffold163G001160</name>
</gene>
<comment type="caution">
    <text evidence="3">The sequence shown here is derived from an EMBL/GenBank/DDBJ whole genome shotgun (WGS) entry which is preliminary data.</text>
</comment>
<dbReference type="Proteomes" id="UP000321393">
    <property type="component" value="Unassembled WGS sequence"/>
</dbReference>
<protein>
    <submittedName>
        <fullName evidence="3">Retrotransposon protein</fullName>
    </submittedName>
</protein>
<dbReference type="EMBL" id="SSTD01012164">
    <property type="protein sequence ID" value="TYK08907.1"/>
    <property type="molecule type" value="Genomic_DNA"/>
</dbReference>
<proteinExistence type="predicted"/>